<dbReference type="GO" id="GO:0003676">
    <property type="term" value="F:nucleic acid binding"/>
    <property type="evidence" value="ECO:0007669"/>
    <property type="project" value="InterPro"/>
</dbReference>
<name>A0A158CUT1_9BURK</name>
<dbReference type="OrthoDB" id="570199at2"/>
<evidence type="ECO:0000313" key="2">
    <source>
        <dbReference type="Proteomes" id="UP000054624"/>
    </source>
</evidence>
<dbReference type="Gene3D" id="3.40.1350.10">
    <property type="match status" value="1"/>
</dbReference>
<organism evidence="1 2">
    <name type="scientific">Caballeronia temeraria</name>
    <dbReference type="NCBI Taxonomy" id="1777137"/>
    <lineage>
        <taxon>Bacteria</taxon>
        <taxon>Pseudomonadati</taxon>
        <taxon>Pseudomonadota</taxon>
        <taxon>Betaproteobacteria</taxon>
        <taxon>Burkholderiales</taxon>
        <taxon>Burkholderiaceae</taxon>
        <taxon>Caballeronia</taxon>
    </lineage>
</organism>
<reference evidence="2" key="1">
    <citation type="submission" date="2016-01" db="EMBL/GenBank/DDBJ databases">
        <authorList>
            <person name="Peeters Charlotte."/>
        </authorList>
    </citation>
    <scope>NUCLEOTIDE SEQUENCE [LARGE SCALE GENOMIC DNA]</scope>
</reference>
<sequence length="420" mass="46831">MALFEISGDDLQAVPLGTFGTLGLRERADIQRAVRANINAITPGVKTMVLAEEFGDWAGANRRIDLLCVDEDKNLVVVELKRDDGAHMDLQALRYAAMISTMRFDQAIEAHRKYLADSGSDVDPEQAIREFLEVEDGPVTFAKTVRIVLASANFSSELTTAVLWLNEQGDLDIRCVQMRPHAVDSRVLLDIQQVIPLPEAAQYTVALREKTNEQERVRATTSAARDTARYDLSIGQTFIPNLAKRRLILALVTEAIKQGKSPEQITDAIPWRRRNLFASAPGVADENKFQELLPGKNLRYFFADDERFLINGKTYVLNRAWGDQSLVAAENVRQLLNNADEVSWEPTSEVPDEVTYEGYTIRRREKGAIDIECDGRQISPVIATLRELAPQLGVATEHASGRDVNTQQLGARVMQAINSL</sequence>
<dbReference type="AlphaFoldDB" id="A0A158CUT1"/>
<evidence type="ECO:0000313" key="1">
    <source>
        <dbReference type="EMBL" id="SAK86078.1"/>
    </source>
</evidence>
<proteinExistence type="predicted"/>
<dbReference type="RefSeq" id="WP_061163655.1">
    <property type="nucleotide sequence ID" value="NZ_FCOI02000028.1"/>
</dbReference>
<evidence type="ECO:0008006" key="3">
    <source>
        <dbReference type="Google" id="ProtNLM"/>
    </source>
</evidence>
<dbReference type="EMBL" id="FCOI02000028">
    <property type="protein sequence ID" value="SAK86078.1"/>
    <property type="molecule type" value="Genomic_DNA"/>
</dbReference>
<gene>
    <name evidence="1" type="ORF">AWB76_06009</name>
</gene>
<keyword evidence="2" id="KW-1185">Reference proteome</keyword>
<dbReference type="InterPro" id="IPR011856">
    <property type="entry name" value="tRNA_endonuc-like_dom_sf"/>
</dbReference>
<dbReference type="STRING" id="1777137.AWB76_06009"/>
<dbReference type="Proteomes" id="UP000054624">
    <property type="component" value="Unassembled WGS sequence"/>
</dbReference>
<protein>
    <recommendedName>
        <fullName evidence="3">Endonuclease NucS</fullName>
    </recommendedName>
</protein>
<accession>A0A158CUT1</accession>